<name>A0A0A8ZH97_ARUDO</name>
<protein>
    <submittedName>
        <fullName evidence="1">Uncharacterized protein</fullName>
    </submittedName>
</protein>
<dbReference type="AlphaFoldDB" id="A0A0A8ZH97"/>
<sequence length="22" mass="2769">MQQMDRFNGFQSFLLFRKKSFL</sequence>
<accession>A0A0A8ZH97</accession>
<reference evidence="1" key="1">
    <citation type="submission" date="2014-09" db="EMBL/GenBank/DDBJ databases">
        <authorList>
            <person name="Magalhaes I.L.F."/>
            <person name="Oliveira U."/>
            <person name="Santos F.R."/>
            <person name="Vidigal T.H.D.A."/>
            <person name="Brescovit A.D."/>
            <person name="Santos A.J."/>
        </authorList>
    </citation>
    <scope>NUCLEOTIDE SEQUENCE</scope>
    <source>
        <tissue evidence="1">Shoot tissue taken approximately 20 cm above the soil surface</tissue>
    </source>
</reference>
<organism evidence="1">
    <name type="scientific">Arundo donax</name>
    <name type="common">Giant reed</name>
    <name type="synonym">Donax arundinaceus</name>
    <dbReference type="NCBI Taxonomy" id="35708"/>
    <lineage>
        <taxon>Eukaryota</taxon>
        <taxon>Viridiplantae</taxon>
        <taxon>Streptophyta</taxon>
        <taxon>Embryophyta</taxon>
        <taxon>Tracheophyta</taxon>
        <taxon>Spermatophyta</taxon>
        <taxon>Magnoliopsida</taxon>
        <taxon>Liliopsida</taxon>
        <taxon>Poales</taxon>
        <taxon>Poaceae</taxon>
        <taxon>PACMAD clade</taxon>
        <taxon>Arundinoideae</taxon>
        <taxon>Arundineae</taxon>
        <taxon>Arundo</taxon>
    </lineage>
</organism>
<dbReference type="EMBL" id="GBRH01259729">
    <property type="protein sequence ID" value="JAD38166.1"/>
    <property type="molecule type" value="Transcribed_RNA"/>
</dbReference>
<reference evidence="1" key="2">
    <citation type="journal article" date="2015" name="Data Brief">
        <title>Shoot transcriptome of the giant reed, Arundo donax.</title>
        <authorList>
            <person name="Barrero R.A."/>
            <person name="Guerrero F.D."/>
            <person name="Moolhuijzen P."/>
            <person name="Goolsby J.A."/>
            <person name="Tidwell J."/>
            <person name="Bellgard S.E."/>
            <person name="Bellgard M.I."/>
        </authorList>
    </citation>
    <scope>NUCLEOTIDE SEQUENCE</scope>
    <source>
        <tissue evidence="1">Shoot tissue taken approximately 20 cm above the soil surface</tissue>
    </source>
</reference>
<proteinExistence type="predicted"/>
<evidence type="ECO:0000313" key="1">
    <source>
        <dbReference type="EMBL" id="JAD38166.1"/>
    </source>
</evidence>